<feature type="compositionally biased region" description="Basic and acidic residues" evidence="1">
    <location>
        <begin position="66"/>
        <end position="88"/>
    </location>
</feature>
<evidence type="ECO:0000313" key="3">
    <source>
        <dbReference type="EMBL" id="KAK7465699.1"/>
    </source>
</evidence>
<keyword evidence="4" id="KW-1185">Reference proteome</keyword>
<dbReference type="PANTHER" id="PTHR34066">
    <property type="entry name" value="GROWTH FACTOR 2"/>
    <property type="match status" value="1"/>
</dbReference>
<dbReference type="InterPro" id="IPR013885">
    <property type="entry name" value="DUF1764_euk"/>
</dbReference>
<dbReference type="EMBL" id="JBANRG010000006">
    <property type="protein sequence ID" value="KAK7465699.1"/>
    <property type="molecule type" value="Genomic_DNA"/>
</dbReference>
<evidence type="ECO:0008006" key="5">
    <source>
        <dbReference type="Google" id="ProtNLM"/>
    </source>
</evidence>
<sequence length="118" mass="13209">MSEIDDIFSNARALSSTTKKDKEKSKDKKRKRTSTPSVETVVDTSSQPSSKRLKVSKKPEASATKKTKEDEEKFKDSRGTGPRRKTEEGWSIYKVDELGIDEESGGTSMCPFDCNCCF</sequence>
<organism evidence="3 4">
    <name type="scientific">Marasmiellus scandens</name>
    <dbReference type="NCBI Taxonomy" id="2682957"/>
    <lineage>
        <taxon>Eukaryota</taxon>
        <taxon>Fungi</taxon>
        <taxon>Dikarya</taxon>
        <taxon>Basidiomycota</taxon>
        <taxon>Agaricomycotina</taxon>
        <taxon>Agaricomycetes</taxon>
        <taxon>Agaricomycetidae</taxon>
        <taxon>Agaricales</taxon>
        <taxon>Marasmiineae</taxon>
        <taxon>Omphalotaceae</taxon>
        <taxon>Marasmiellus</taxon>
    </lineage>
</organism>
<dbReference type="Proteomes" id="UP001498398">
    <property type="component" value="Unassembled WGS sequence"/>
</dbReference>
<feature type="region of interest" description="Disordered" evidence="1">
    <location>
        <begin position="1"/>
        <end position="88"/>
    </location>
</feature>
<dbReference type="Pfam" id="PF08576">
    <property type="entry name" value="DUF1764"/>
    <property type="match status" value="1"/>
</dbReference>
<feature type="compositionally biased region" description="Polar residues" evidence="1">
    <location>
        <begin position="36"/>
        <end position="50"/>
    </location>
</feature>
<comment type="caution">
    <text evidence="3">The sequence shown here is derived from an EMBL/GenBank/DDBJ whole genome shotgun (WGS) entry which is preliminary data.</text>
</comment>
<evidence type="ECO:0000313" key="4">
    <source>
        <dbReference type="Proteomes" id="UP001498398"/>
    </source>
</evidence>
<evidence type="ECO:0000313" key="2">
    <source>
        <dbReference type="EMBL" id="KAK7463734.1"/>
    </source>
</evidence>
<protein>
    <recommendedName>
        <fullName evidence="5">DUF1764-domain-containing protein</fullName>
    </recommendedName>
</protein>
<dbReference type="EMBL" id="JBANRG010000009">
    <property type="protein sequence ID" value="KAK7463734.1"/>
    <property type="molecule type" value="Genomic_DNA"/>
</dbReference>
<gene>
    <name evidence="3" type="ORF">VKT23_005671</name>
    <name evidence="2" type="ORF">VKT23_007074</name>
</gene>
<proteinExistence type="predicted"/>
<dbReference type="PANTHER" id="PTHR34066:SF1">
    <property type="entry name" value="DUF1764 FAMILY PROTEIN"/>
    <property type="match status" value="1"/>
</dbReference>
<reference evidence="3 4" key="1">
    <citation type="submission" date="2024-01" db="EMBL/GenBank/DDBJ databases">
        <title>A draft genome for the cacao thread blight pathogen Marasmiellus scandens.</title>
        <authorList>
            <person name="Baruah I.K."/>
            <person name="Leung J."/>
            <person name="Bukari Y."/>
            <person name="Amoako-Attah I."/>
            <person name="Meinhardt L.W."/>
            <person name="Bailey B.A."/>
            <person name="Cohen S.P."/>
        </authorList>
    </citation>
    <scope>NUCLEOTIDE SEQUENCE [LARGE SCALE GENOMIC DNA]</scope>
    <source>
        <strain evidence="3 4">GH-19</strain>
    </source>
</reference>
<evidence type="ECO:0000256" key="1">
    <source>
        <dbReference type="SAM" id="MobiDB-lite"/>
    </source>
</evidence>
<accession>A0ABR1JSA7</accession>
<name>A0ABR1JSA7_9AGAR</name>